<dbReference type="PROSITE" id="PS00092">
    <property type="entry name" value="N6_MTASE"/>
    <property type="match status" value="1"/>
</dbReference>
<dbReference type="Pfam" id="PF05175">
    <property type="entry name" value="MTS"/>
    <property type="match status" value="1"/>
</dbReference>
<dbReference type="Proteomes" id="UP000182114">
    <property type="component" value="Unassembled WGS sequence"/>
</dbReference>
<dbReference type="PANTHER" id="PTHR18895">
    <property type="entry name" value="HEMK METHYLTRANSFERASE"/>
    <property type="match status" value="1"/>
</dbReference>
<evidence type="ECO:0000256" key="2">
    <source>
        <dbReference type="ARBA" id="ARBA00022679"/>
    </source>
</evidence>
<dbReference type="GO" id="GO:0032259">
    <property type="term" value="P:methylation"/>
    <property type="evidence" value="ECO:0007669"/>
    <property type="project" value="UniProtKB-KW"/>
</dbReference>
<dbReference type="InterPro" id="IPR040758">
    <property type="entry name" value="PrmC_N"/>
</dbReference>
<evidence type="ECO:0000259" key="7">
    <source>
        <dbReference type="Pfam" id="PF17827"/>
    </source>
</evidence>
<dbReference type="InterPro" id="IPR029063">
    <property type="entry name" value="SAM-dependent_MTases_sf"/>
</dbReference>
<dbReference type="InterPro" id="IPR050320">
    <property type="entry name" value="N5-glutamine_MTase"/>
</dbReference>
<accession>A0A1G7FZX5</accession>
<dbReference type="GO" id="GO:0102559">
    <property type="term" value="F:peptide chain release factor N(5)-glutamine methyltransferase activity"/>
    <property type="evidence" value="ECO:0007669"/>
    <property type="project" value="UniProtKB-EC"/>
</dbReference>
<dbReference type="HAMAP" id="MF_02126">
    <property type="entry name" value="RF_methyltr_PrmC"/>
    <property type="match status" value="1"/>
</dbReference>
<evidence type="ECO:0000256" key="5">
    <source>
        <dbReference type="HAMAP-Rule" id="MF_02126"/>
    </source>
</evidence>
<dbReference type="InterPro" id="IPR019874">
    <property type="entry name" value="RF_methyltr_PrmC"/>
</dbReference>
<feature type="domain" description="Release factor glutamine methyltransferase N-terminal" evidence="7">
    <location>
        <begin position="28"/>
        <end position="76"/>
    </location>
</feature>
<dbReference type="NCBIfam" id="TIGR03534">
    <property type="entry name" value="RF_mod_PrmC"/>
    <property type="match status" value="1"/>
</dbReference>
<dbReference type="AlphaFoldDB" id="A0A1G7FZX5"/>
<protein>
    <recommendedName>
        <fullName evidence="5">Release factor glutamine methyltransferase</fullName>
        <shortName evidence="5">RF MTase</shortName>
        <ecNumber evidence="5">2.1.1.297</ecNumber>
    </recommendedName>
    <alternativeName>
        <fullName evidence="5">N5-glutamine methyltransferase PrmC</fullName>
    </alternativeName>
    <alternativeName>
        <fullName evidence="5">Protein-(glutamine-N5) MTase PrmC</fullName>
    </alternativeName>
    <alternativeName>
        <fullName evidence="5">Protein-glutamine N-methyltransferase PrmC</fullName>
    </alternativeName>
</protein>
<evidence type="ECO:0000313" key="8">
    <source>
        <dbReference type="EMBL" id="SDE81402.1"/>
    </source>
</evidence>
<dbReference type="EMBL" id="FNBD01000004">
    <property type="protein sequence ID" value="SDE81402.1"/>
    <property type="molecule type" value="Genomic_DNA"/>
</dbReference>
<name>A0A1G7FZX5_9FLAO</name>
<dbReference type="NCBIfam" id="TIGR00536">
    <property type="entry name" value="hemK_fam"/>
    <property type="match status" value="1"/>
</dbReference>
<organism evidence="8 9">
    <name type="scientific">Cellulophaga baltica</name>
    <dbReference type="NCBI Taxonomy" id="76594"/>
    <lineage>
        <taxon>Bacteria</taxon>
        <taxon>Pseudomonadati</taxon>
        <taxon>Bacteroidota</taxon>
        <taxon>Flavobacteriia</taxon>
        <taxon>Flavobacteriales</taxon>
        <taxon>Flavobacteriaceae</taxon>
        <taxon>Cellulophaga</taxon>
    </lineage>
</organism>
<comment type="similarity">
    <text evidence="5">Belongs to the protein N5-glutamine methyltransferase family. PrmC subfamily.</text>
</comment>
<feature type="binding site" evidence="5">
    <location>
        <position position="188"/>
    </location>
    <ligand>
        <name>S-adenosyl-L-methionine</name>
        <dbReference type="ChEBI" id="CHEBI:59789"/>
    </ligand>
</feature>
<dbReference type="Pfam" id="PF17827">
    <property type="entry name" value="PrmC_N"/>
    <property type="match status" value="1"/>
</dbReference>
<gene>
    <name evidence="5" type="primary">prmC</name>
    <name evidence="8" type="ORF">SAMN04487992_10424</name>
</gene>
<feature type="binding site" evidence="5">
    <location>
        <position position="145"/>
    </location>
    <ligand>
        <name>S-adenosyl-L-methionine</name>
        <dbReference type="ChEBI" id="CHEBI:59789"/>
    </ligand>
</feature>
<proteinExistence type="inferred from homology"/>
<evidence type="ECO:0000256" key="1">
    <source>
        <dbReference type="ARBA" id="ARBA00022603"/>
    </source>
</evidence>
<dbReference type="GO" id="GO:0003676">
    <property type="term" value="F:nucleic acid binding"/>
    <property type="evidence" value="ECO:0007669"/>
    <property type="project" value="InterPro"/>
</dbReference>
<comment type="function">
    <text evidence="5">Methylates the class 1 translation termination release factors RF1/PrfA and RF2/PrfB on the glutamine residue of the universally conserved GGQ motif.</text>
</comment>
<evidence type="ECO:0000256" key="4">
    <source>
        <dbReference type="ARBA" id="ARBA00048391"/>
    </source>
</evidence>
<dbReference type="SUPFAM" id="SSF53335">
    <property type="entry name" value="S-adenosyl-L-methionine-dependent methyltransferases"/>
    <property type="match status" value="1"/>
</dbReference>
<keyword evidence="9" id="KW-1185">Reference proteome</keyword>
<dbReference type="eggNOG" id="COG2890">
    <property type="taxonomic scope" value="Bacteria"/>
</dbReference>
<reference evidence="9" key="1">
    <citation type="submission" date="2016-10" db="EMBL/GenBank/DDBJ databases">
        <authorList>
            <person name="Varghese N."/>
            <person name="Submissions S."/>
        </authorList>
    </citation>
    <scope>NUCLEOTIDE SEQUENCE [LARGE SCALE GENOMIC DNA]</scope>
    <source>
        <strain evidence="9">DSM 24729</strain>
    </source>
</reference>
<dbReference type="EC" id="2.1.1.297" evidence="5"/>
<sequence length="283" mass="32497">MFLKEIKNIFHQELDALYQKDEVNSFFYILIEHYLGLQRFVLAMEPHLIITKEEESPLFEALSKLRLQVPVQYITGSTEFMEMEFIVNEDVLIPRPETEELVRWILDDIKDHQSKLKILDIGTGSGCIPIALAKYLPNAEVYSLDVSEKAIVVAKQNAVLNKVSIQFIKDSILEIATLDEDFDIIVSNPPYVRELEKAAMHENVLKHEPALALFVADDNPLVFYNKITAIAAHNLVKKGSLYFEINQYLGKETELLLETHNFSDITLRQDVFGNDRMLKGIKN</sequence>
<keyword evidence="1 5" id="KW-0489">Methyltransferase</keyword>
<dbReference type="InterPro" id="IPR007848">
    <property type="entry name" value="Small_mtfrase_dom"/>
</dbReference>
<evidence type="ECO:0000259" key="6">
    <source>
        <dbReference type="Pfam" id="PF05175"/>
    </source>
</evidence>
<dbReference type="Gene3D" id="1.10.8.10">
    <property type="entry name" value="DNA helicase RuvA subunit, C-terminal domain"/>
    <property type="match status" value="1"/>
</dbReference>
<dbReference type="Gene3D" id="3.40.50.150">
    <property type="entry name" value="Vaccinia Virus protein VP39"/>
    <property type="match status" value="1"/>
</dbReference>
<evidence type="ECO:0000313" key="9">
    <source>
        <dbReference type="Proteomes" id="UP000182114"/>
    </source>
</evidence>
<dbReference type="InterPro" id="IPR004556">
    <property type="entry name" value="HemK-like"/>
</dbReference>
<comment type="catalytic activity">
    <reaction evidence="4 5">
        <text>L-glutaminyl-[peptide chain release factor] + S-adenosyl-L-methionine = N(5)-methyl-L-glutaminyl-[peptide chain release factor] + S-adenosyl-L-homocysteine + H(+)</text>
        <dbReference type="Rhea" id="RHEA:42896"/>
        <dbReference type="Rhea" id="RHEA-COMP:10271"/>
        <dbReference type="Rhea" id="RHEA-COMP:10272"/>
        <dbReference type="ChEBI" id="CHEBI:15378"/>
        <dbReference type="ChEBI" id="CHEBI:30011"/>
        <dbReference type="ChEBI" id="CHEBI:57856"/>
        <dbReference type="ChEBI" id="CHEBI:59789"/>
        <dbReference type="ChEBI" id="CHEBI:61891"/>
        <dbReference type="EC" id="2.1.1.297"/>
    </reaction>
</comment>
<evidence type="ECO:0000256" key="3">
    <source>
        <dbReference type="ARBA" id="ARBA00022691"/>
    </source>
</evidence>
<feature type="binding site" evidence="5">
    <location>
        <begin position="188"/>
        <end position="191"/>
    </location>
    <ligand>
        <name>substrate</name>
    </ligand>
</feature>
<keyword evidence="2 5" id="KW-0808">Transferase</keyword>
<feature type="binding site" evidence="5">
    <location>
        <begin position="122"/>
        <end position="126"/>
    </location>
    <ligand>
        <name>S-adenosyl-L-methionine</name>
        <dbReference type="ChEBI" id="CHEBI:59789"/>
    </ligand>
</feature>
<keyword evidence="3 5" id="KW-0949">S-adenosyl-L-methionine</keyword>
<comment type="caution">
    <text evidence="5">Lacks conserved residue(s) required for the propagation of feature annotation.</text>
</comment>
<dbReference type="CDD" id="cd02440">
    <property type="entry name" value="AdoMet_MTases"/>
    <property type="match status" value="1"/>
</dbReference>
<dbReference type="InterPro" id="IPR002052">
    <property type="entry name" value="DNA_methylase_N6_adenine_CS"/>
</dbReference>
<feature type="domain" description="Methyltransferase small" evidence="6">
    <location>
        <begin position="108"/>
        <end position="201"/>
    </location>
</feature>
<dbReference type="PANTHER" id="PTHR18895:SF74">
    <property type="entry name" value="MTRF1L RELEASE FACTOR GLUTAMINE METHYLTRANSFERASE"/>
    <property type="match status" value="1"/>
</dbReference>
<dbReference type="RefSeq" id="WP_074537979.1">
    <property type="nucleotide sequence ID" value="NZ_FNBD01000004.1"/>
</dbReference>